<name>A0A1V4AQC4_9BACT</name>
<comment type="caution">
    <text evidence="2">The sequence shown here is derived from an EMBL/GenBank/DDBJ whole genome shotgun (WGS) entry which is preliminary data.</text>
</comment>
<accession>A0A1V4AQC4</accession>
<evidence type="ECO:0000313" key="3">
    <source>
        <dbReference type="Proteomes" id="UP000189681"/>
    </source>
</evidence>
<keyword evidence="1" id="KW-0812">Transmembrane</keyword>
<evidence type="ECO:0000313" key="2">
    <source>
        <dbReference type="EMBL" id="OOP55315.1"/>
    </source>
</evidence>
<keyword evidence="1" id="KW-1133">Transmembrane helix</keyword>
<proteinExistence type="predicted"/>
<organism evidence="2 3">
    <name type="scientific">Candidatus Brocadia carolinensis</name>
    <dbReference type="NCBI Taxonomy" id="1004156"/>
    <lineage>
        <taxon>Bacteria</taxon>
        <taxon>Pseudomonadati</taxon>
        <taxon>Planctomycetota</taxon>
        <taxon>Candidatus Brocadiia</taxon>
        <taxon>Candidatus Brocadiales</taxon>
        <taxon>Candidatus Brocadiaceae</taxon>
        <taxon>Candidatus Brocadia</taxon>
    </lineage>
</organism>
<keyword evidence="1" id="KW-0472">Membrane</keyword>
<gene>
    <name evidence="2" type="ORF">AYP45_15450</name>
</gene>
<reference evidence="2 3" key="1">
    <citation type="journal article" date="2017" name="Water Res.">
        <title>Discovery and metagenomic analysis of an anammox bacterial enrichment related to Candidatus "Brocadia caroliniensis" in a full-scale glycerol-fed nitritation-denitritation separate centrate treatment process.</title>
        <authorList>
            <person name="Park H."/>
            <person name="Brotto A.C."/>
            <person name="van Loosdrecht M.C."/>
            <person name="Chandran K."/>
        </authorList>
    </citation>
    <scope>NUCLEOTIDE SEQUENCE [LARGE SCALE GENOMIC DNA]</scope>
    <source>
        <strain evidence="2">26THWARD</strain>
    </source>
</reference>
<dbReference type="AlphaFoldDB" id="A0A1V4AQC4"/>
<evidence type="ECO:0000256" key="1">
    <source>
        <dbReference type="SAM" id="Phobius"/>
    </source>
</evidence>
<feature type="transmembrane region" description="Helical" evidence="1">
    <location>
        <begin position="47"/>
        <end position="67"/>
    </location>
</feature>
<protein>
    <submittedName>
        <fullName evidence="2">Uncharacterized protein</fullName>
    </submittedName>
</protein>
<dbReference type="Proteomes" id="UP000189681">
    <property type="component" value="Unassembled WGS sequence"/>
</dbReference>
<dbReference type="EMBL" id="AYTS01000154">
    <property type="protein sequence ID" value="OOP55315.1"/>
    <property type="molecule type" value="Genomic_DNA"/>
</dbReference>
<sequence>MPKNDLFWVRIAKVGLVVSAQSNDKLVCPCLAGYFISGKDMGDETDLIFEFILVNYAMVVYIHNIYYMEVQYEDGKTF</sequence>